<gene>
    <name evidence="4" type="ORF">IEQ44_02720</name>
</gene>
<dbReference type="Pfam" id="PF22551">
    <property type="entry name" value="TY-Chap1"/>
    <property type="match status" value="1"/>
</dbReference>
<proteinExistence type="predicted"/>
<evidence type="ECO:0008006" key="6">
    <source>
        <dbReference type="Google" id="ProtNLM"/>
    </source>
</evidence>
<evidence type="ECO:0000313" key="5">
    <source>
        <dbReference type="Proteomes" id="UP000756387"/>
    </source>
</evidence>
<dbReference type="InterPro" id="IPR054343">
    <property type="entry name" value="TY-Chap_M"/>
</dbReference>
<feature type="compositionally biased region" description="Polar residues" evidence="1">
    <location>
        <begin position="194"/>
        <end position="203"/>
    </location>
</feature>
<dbReference type="InterPro" id="IPR054344">
    <property type="entry name" value="TY-Chap_N"/>
</dbReference>
<comment type="caution">
    <text evidence="4">The sequence shown here is derived from an EMBL/GenBank/DDBJ whole genome shotgun (WGS) entry which is preliminary data.</text>
</comment>
<dbReference type="Pfam" id="PF22552">
    <property type="entry name" value="TY-Chap3"/>
    <property type="match status" value="1"/>
</dbReference>
<reference evidence="4 5" key="1">
    <citation type="submission" date="2020-10" db="EMBL/GenBank/DDBJ databases">
        <title>Nocardioides sp. isolated from sludge.</title>
        <authorList>
            <person name="Zhang X."/>
        </authorList>
    </citation>
    <scope>NUCLEOTIDE SEQUENCE [LARGE SCALE GENOMIC DNA]</scope>
    <source>
        <strain evidence="4 5">Y6</strain>
    </source>
</reference>
<feature type="region of interest" description="Disordered" evidence="1">
    <location>
        <begin position="192"/>
        <end position="212"/>
    </location>
</feature>
<dbReference type="RefSeq" id="WP_193636885.1">
    <property type="nucleotide sequence ID" value="NZ_JADCSA010000002.1"/>
</dbReference>
<feature type="compositionally biased region" description="Basic and acidic residues" evidence="1">
    <location>
        <begin position="1"/>
        <end position="21"/>
    </location>
</feature>
<dbReference type="Proteomes" id="UP000756387">
    <property type="component" value="Unassembled WGS sequence"/>
</dbReference>
<protein>
    <recommendedName>
        <fullName evidence="6">YbjN domain-containing protein</fullName>
    </recommendedName>
</protein>
<keyword evidence="5" id="KW-1185">Reference proteome</keyword>
<sequence length="349" mass="38167">MAGTTRGDDPTDPRGADRDPADVASCPDPTVEARWSDLERRLAAQLLRMDDDEESDLLIVEVPGFDDEGPGSAPYVLFAGADGGARLHTEASSNDQLTPQFLLDETACRSMRAAGWHGADAPEKNWFRDDGLAAAPEVARSVVVALREQFGVAHPELLTYRAWGRAAGAAGLLGLVASTAVPVDRVDRIGPDASSGTSLSTVSGDDEADEMTSFRREFTRPKDLTDVVIRFMRKNFDDVVVDDTGALVVRHLGHLVFVDILNEEPAVHVSARVVHNARSRAATAVEVELLNRDDLWMKWTVRRRTIWQEVTIPALPFAELHLAVLMDIFLHTLERTRDDLALRTGGEVG</sequence>
<feature type="region of interest" description="Disordered" evidence="1">
    <location>
        <begin position="1"/>
        <end position="31"/>
    </location>
</feature>
<evidence type="ECO:0000256" key="1">
    <source>
        <dbReference type="SAM" id="MobiDB-lite"/>
    </source>
</evidence>
<evidence type="ECO:0000259" key="3">
    <source>
        <dbReference type="Pfam" id="PF22552"/>
    </source>
</evidence>
<accession>A0ABR9RQZ4</accession>
<dbReference type="EMBL" id="JADCSA010000002">
    <property type="protein sequence ID" value="MBE7323565.1"/>
    <property type="molecule type" value="Genomic_DNA"/>
</dbReference>
<name>A0ABR9RQZ4_9ACTN</name>
<feature type="domain" description="TY-Chap N-terminal" evidence="3">
    <location>
        <begin position="34"/>
        <end position="158"/>
    </location>
</feature>
<evidence type="ECO:0000313" key="4">
    <source>
        <dbReference type="EMBL" id="MBE7323565.1"/>
    </source>
</evidence>
<organism evidence="4 5">
    <name type="scientific">Nocardioides malaquae</name>
    <dbReference type="NCBI Taxonomy" id="2773426"/>
    <lineage>
        <taxon>Bacteria</taxon>
        <taxon>Bacillati</taxon>
        <taxon>Actinomycetota</taxon>
        <taxon>Actinomycetes</taxon>
        <taxon>Propionibacteriales</taxon>
        <taxon>Nocardioidaceae</taxon>
        <taxon>Nocardioides</taxon>
    </lineage>
</organism>
<feature type="domain" description="TY-Chap central" evidence="2">
    <location>
        <begin position="223"/>
        <end position="347"/>
    </location>
</feature>
<evidence type="ECO:0000259" key="2">
    <source>
        <dbReference type="Pfam" id="PF22551"/>
    </source>
</evidence>